<keyword evidence="3 11" id="KW-0050">Antiport</keyword>
<evidence type="ECO:0000256" key="5">
    <source>
        <dbReference type="ARBA" id="ARBA00022692"/>
    </source>
</evidence>
<feature type="transmembrane region" description="Helical" evidence="11">
    <location>
        <begin position="323"/>
        <end position="344"/>
    </location>
</feature>
<evidence type="ECO:0000256" key="12">
    <source>
        <dbReference type="SAM" id="MobiDB-lite"/>
    </source>
</evidence>
<evidence type="ECO:0000313" key="14">
    <source>
        <dbReference type="Proteomes" id="UP000597341"/>
    </source>
</evidence>
<feature type="transmembrane region" description="Helical" evidence="11">
    <location>
        <begin position="95"/>
        <end position="114"/>
    </location>
</feature>
<reference evidence="14" key="1">
    <citation type="journal article" date="2019" name="Int. J. Syst. Evol. Microbiol.">
        <title>The Global Catalogue of Microorganisms (GCM) 10K type strain sequencing project: providing services to taxonomists for standard genome sequencing and annotation.</title>
        <authorList>
            <consortium name="The Broad Institute Genomics Platform"/>
            <consortium name="The Broad Institute Genome Sequencing Center for Infectious Disease"/>
            <person name="Wu L."/>
            <person name="Ma J."/>
        </authorList>
    </citation>
    <scope>NUCLEOTIDE SEQUENCE [LARGE SCALE GENOMIC DNA]</scope>
    <source>
        <strain evidence="14">CGMCC 1.12791</strain>
    </source>
</reference>
<evidence type="ECO:0000256" key="8">
    <source>
        <dbReference type="ARBA" id="ARBA00023065"/>
    </source>
</evidence>
<gene>
    <name evidence="11 13" type="primary">nhaA</name>
    <name evidence="13" type="ORF">GCM10011376_08190</name>
</gene>
<keyword evidence="10 11" id="KW-0739">Sodium transport</keyword>
<feature type="transmembrane region" description="Helical" evidence="11">
    <location>
        <begin position="426"/>
        <end position="445"/>
    </location>
</feature>
<comment type="catalytic activity">
    <reaction evidence="11">
        <text>Na(+)(in) + 2 H(+)(out) = Na(+)(out) + 2 H(+)(in)</text>
        <dbReference type="Rhea" id="RHEA:29251"/>
        <dbReference type="ChEBI" id="CHEBI:15378"/>
        <dbReference type="ChEBI" id="CHEBI:29101"/>
    </reaction>
</comment>
<comment type="similarity">
    <text evidence="11">Belongs to the NhaA Na(+)/H(+) (TC 2.A.33) antiporter family.</text>
</comment>
<evidence type="ECO:0000256" key="7">
    <source>
        <dbReference type="ARBA" id="ARBA00023053"/>
    </source>
</evidence>
<dbReference type="InterPro" id="IPR023171">
    <property type="entry name" value="Na/H_antiporter_dom_sf"/>
</dbReference>
<sequence>MATPSKPQDPRPDDALWKSGPVYIASDKPLARLVARPLREFLRVEAAGSLLLLLAAAVALLWANSVWGESYDALWHSYLTIDAGPLHLEETLQHWVNDALMVIFFFVVGLEIKYELVNGDLRDPKTAALPIVAAIGGMAVPALLYVALNPPGSDGAAGWGIPMATDIAFAVGVLGILGRRIPSAARLFLLTLAIVDDIGAILVIAVFYTSDLSLTWLAVALVLLGLMVAARVLRVWAIVVYAILGVGTWFALLESGVHATLAGVAIGLLAPARPLLEEEVAREYATKALRDRHLNPDELARLRFLLKESVSVVERLISTLHPVSAYVVLPIFALANAGVELGALSEVFTEPVGLGIILGLVVGKPIGIFAASFLAVRLGIAKLPENTTWPMVFGLGAVAGIGFTVSIFIAGLSFPGSDLLTEEAKIAILLASLIAAVLGVATLLASTRGLTHDEDEPEDEPDPVREALDG</sequence>
<feature type="transmembrane region" description="Helical" evidence="11">
    <location>
        <begin position="258"/>
        <end position="276"/>
    </location>
</feature>
<evidence type="ECO:0000313" key="13">
    <source>
        <dbReference type="EMBL" id="GHE16209.1"/>
    </source>
</evidence>
<evidence type="ECO:0000256" key="11">
    <source>
        <dbReference type="HAMAP-Rule" id="MF_01844"/>
    </source>
</evidence>
<comment type="function">
    <text evidence="11">Na(+)/H(+) antiporter that extrudes sodium in exchange for external protons.</text>
</comment>
<feature type="transmembrane region" description="Helical" evidence="11">
    <location>
        <begin position="214"/>
        <end position="230"/>
    </location>
</feature>
<evidence type="ECO:0000256" key="4">
    <source>
        <dbReference type="ARBA" id="ARBA00022475"/>
    </source>
</evidence>
<feature type="region of interest" description="Disordered" evidence="12">
    <location>
        <begin position="450"/>
        <end position="470"/>
    </location>
</feature>
<dbReference type="Gene3D" id="1.20.1530.10">
    <property type="entry name" value="Na+/H+ antiporter like domain"/>
    <property type="match status" value="1"/>
</dbReference>
<dbReference type="InterPro" id="IPR004670">
    <property type="entry name" value="NhaA"/>
</dbReference>
<keyword evidence="2 11" id="KW-0813">Transport</keyword>
<keyword evidence="14" id="KW-1185">Reference proteome</keyword>
<dbReference type="PANTHER" id="PTHR30341:SF0">
    <property type="entry name" value="NA(+)_H(+) ANTIPORTER NHAA"/>
    <property type="match status" value="1"/>
</dbReference>
<name>A0ABQ3HHN9_9ACTN</name>
<feature type="transmembrane region" description="Helical" evidence="11">
    <location>
        <begin position="126"/>
        <end position="147"/>
    </location>
</feature>
<organism evidence="13 14">
    <name type="scientific">Nocardioides flavus</name>
    <name type="common">ex Wang et al. 2016</name>
    <dbReference type="NCBI Taxonomy" id="2058780"/>
    <lineage>
        <taxon>Bacteria</taxon>
        <taxon>Bacillati</taxon>
        <taxon>Actinomycetota</taxon>
        <taxon>Actinomycetes</taxon>
        <taxon>Propionibacteriales</taxon>
        <taxon>Nocardioidaceae</taxon>
        <taxon>Nocardioides</taxon>
    </lineage>
</organism>
<dbReference type="HAMAP" id="MF_01844">
    <property type="entry name" value="NhaA"/>
    <property type="match status" value="1"/>
</dbReference>
<dbReference type="Proteomes" id="UP000597341">
    <property type="component" value="Unassembled WGS sequence"/>
</dbReference>
<keyword evidence="4 11" id="KW-1003">Cell membrane</keyword>
<dbReference type="RefSeq" id="WP_191278039.1">
    <property type="nucleotide sequence ID" value="NZ_BNAD01000001.1"/>
</dbReference>
<comment type="subcellular location">
    <subcellularLocation>
        <location evidence="1">Cell inner membrane</location>
        <topology evidence="1">Multi-pass membrane protein</topology>
    </subcellularLocation>
    <subcellularLocation>
        <location evidence="11">Cell membrane</location>
        <topology evidence="11">Multi-pass membrane protein</topology>
    </subcellularLocation>
</comment>
<protein>
    <recommendedName>
        <fullName evidence="11">Na(+)/H(+) antiporter NhaA</fullName>
    </recommendedName>
    <alternativeName>
        <fullName evidence="11">Sodium/proton antiporter NhaA</fullName>
    </alternativeName>
</protein>
<keyword evidence="5 11" id="KW-0812">Transmembrane</keyword>
<keyword evidence="8 11" id="KW-0406">Ion transport</keyword>
<keyword evidence="7 11" id="KW-0915">Sodium</keyword>
<feature type="transmembrane region" description="Helical" evidence="11">
    <location>
        <begin position="392"/>
        <end position="414"/>
    </location>
</feature>
<accession>A0ABQ3HHN9</accession>
<evidence type="ECO:0000256" key="6">
    <source>
        <dbReference type="ARBA" id="ARBA00022989"/>
    </source>
</evidence>
<evidence type="ECO:0000256" key="9">
    <source>
        <dbReference type="ARBA" id="ARBA00023136"/>
    </source>
</evidence>
<comment type="caution">
    <text evidence="13">The sequence shown here is derived from an EMBL/GenBank/DDBJ whole genome shotgun (WGS) entry which is preliminary data.</text>
</comment>
<evidence type="ECO:0000256" key="3">
    <source>
        <dbReference type="ARBA" id="ARBA00022449"/>
    </source>
</evidence>
<dbReference type="Pfam" id="PF06965">
    <property type="entry name" value="Na_H_antiport_1"/>
    <property type="match status" value="1"/>
</dbReference>
<feature type="transmembrane region" description="Helical" evidence="11">
    <location>
        <begin position="356"/>
        <end position="380"/>
    </location>
</feature>
<feature type="transmembrane region" description="Helical" evidence="11">
    <location>
        <begin position="187"/>
        <end position="208"/>
    </location>
</feature>
<feature type="transmembrane region" description="Helical" evidence="11">
    <location>
        <begin position="41"/>
        <end position="63"/>
    </location>
</feature>
<keyword evidence="9 11" id="KW-0472">Membrane</keyword>
<dbReference type="NCBIfam" id="TIGR00773">
    <property type="entry name" value="NhaA"/>
    <property type="match status" value="1"/>
</dbReference>
<dbReference type="PANTHER" id="PTHR30341">
    <property type="entry name" value="SODIUM ION/PROTON ANTIPORTER NHAA-RELATED"/>
    <property type="match status" value="1"/>
</dbReference>
<feature type="transmembrane region" description="Helical" evidence="11">
    <location>
        <begin position="159"/>
        <end position="178"/>
    </location>
</feature>
<keyword evidence="6 11" id="KW-1133">Transmembrane helix</keyword>
<evidence type="ECO:0000256" key="2">
    <source>
        <dbReference type="ARBA" id="ARBA00022448"/>
    </source>
</evidence>
<proteinExistence type="inferred from homology"/>
<evidence type="ECO:0000256" key="1">
    <source>
        <dbReference type="ARBA" id="ARBA00004429"/>
    </source>
</evidence>
<feature type="transmembrane region" description="Helical" evidence="11">
    <location>
        <begin position="235"/>
        <end position="252"/>
    </location>
</feature>
<dbReference type="EMBL" id="BNAD01000001">
    <property type="protein sequence ID" value="GHE16209.1"/>
    <property type="molecule type" value="Genomic_DNA"/>
</dbReference>
<evidence type="ECO:0000256" key="10">
    <source>
        <dbReference type="ARBA" id="ARBA00023201"/>
    </source>
</evidence>